<dbReference type="OrthoDB" id="9776552at2"/>
<dbReference type="Pfam" id="PF02518">
    <property type="entry name" value="HATPase_c"/>
    <property type="match status" value="1"/>
</dbReference>
<dbReference type="Pfam" id="PF02743">
    <property type="entry name" value="dCache_1"/>
    <property type="match status" value="1"/>
</dbReference>
<dbReference type="SUPFAM" id="SSF158472">
    <property type="entry name" value="HAMP domain-like"/>
    <property type="match status" value="1"/>
</dbReference>
<sequence>MKRMKDWSIRQKLFSTYVLLIVLPLGIISMISFTLFMSSFEKRIVNSFKDLNQQIISNSDTFLKNMLKISEMPFYDQRLLDILSKDYSTVEYEMFERSQDYRYVNDTFFKDLFMFNNDIDSLVIYPQSGGYVYRRGYQVIYNYDYSPVEENWYKRIIDNGGAPVVIGLHKEKQVSSPVKDVVSIGRVIVDSNSNRKLGVFIINLRSEVLSNLYKGLKFSSDVEQVIVDENDTVLFSTDRREIGQSFDSLLERYNPKLSATPGEGGGKGDYYIMSDTSSISGWKFYSIIHKKTLFSEVNQIRRLTLYTLVLLSVVAFFVAYLLSRRISTPIVRLSRKMRRVELWEFHMTVVPDSRDEIGQLGNAFNKMTREIKGLIVQIKAEEHKKRNAELNALQNQINPHFMYNTLTMIKWMSQAQRADNITEVLDALIRILTFSTRNTEEYVTIEEEMTFIRYYMQLLQMRYYNAFEFECRVSEEVLSYRTLKFIVQPFVENSVFHGFVEKTRTYKLTVEVERIEDAVVFAIRDDGIGMKKERMQELLHHVEKGSHKINSIGISNVFKRIQMHFGTDYGVDIHSEWGSGTTVRIRVPVLDSEVQVNGERDKADESINRG</sequence>
<dbReference type="InterPro" id="IPR036890">
    <property type="entry name" value="HATPase_C_sf"/>
</dbReference>
<evidence type="ECO:0000256" key="7">
    <source>
        <dbReference type="ARBA" id="ARBA00022777"/>
    </source>
</evidence>
<keyword evidence="2" id="KW-1003">Cell membrane</keyword>
<accession>A0A4U0FD14</accession>
<dbReference type="Pfam" id="PF00672">
    <property type="entry name" value="HAMP"/>
    <property type="match status" value="1"/>
</dbReference>
<evidence type="ECO:0000256" key="3">
    <source>
        <dbReference type="ARBA" id="ARBA00022553"/>
    </source>
</evidence>
<evidence type="ECO:0000259" key="13">
    <source>
        <dbReference type="PROSITE" id="PS50885"/>
    </source>
</evidence>
<dbReference type="GO" id="GO:0005886">
    <property type="term" value="C:plasma membrane"/>
    <property type="evidence" value="ECO:0007669"/>
    <property type="project" value="UniProtKB-SubCell"/>
</dbReference>
<dbReference type="SMART" id="SM00387">
    <property type="entry name" value="HATPase_c"/>
    <property type="match status" value="1"/>
</dbReference>
<dbReference type="Gene3D" id="1.10.8.500">
    <property type="entry name" value="HAMP domain in histidine kinase"/>
    <property type="match status" value="1"/>
</dbReference>
<dbReference type="RefSeq" id="WP_136777069.1">
    <property type="nucleotide sequence ID" value="NZ_SUPK01000003.1"/>
</dbReference>
<keyword evidence="3" id="KW-0597">Phosphoprotein</keyword>
<evidence type="ECO:0000256" key="9">
    <source>
        <dbReference type="ARBA" id="ARBA00022989"/>
    </source>
</evidence>
<dbReference type="SUPFAM" id="SSF55874">
    <property type="entry name" value="ATPase domain of HSP90 chaperone/DNA topoisomerase II/histidine kinase"/>
    <property type="match status" value="1"/>
</dbReference>
<dbReference type="InterPro" id="IPR050640">
    <property type="entry name" value="Bact_2-comp_sensor_kinase"/>
</dbReference>
<evidence type="ECO:0000256" key="4">
    <source>
        <dbReference type="ARBA" id="ARBA00022679"/>
    </source>
</evidence>
<dbReference type="PANTHER" id="PTHR34220">
    <property type="entry name" value="SENSOR HISTIDINE KINASE YPDA"/>
    <property type="match status" value="1"/>
</dbReference>
<keyword evidence="5 12" id="KW-0812">Transmembrane</keyword>
<keyword evidence="6" id="KW-0547">Nucleotide-binding</keyword>
<dbReference type="Pfam" id="PF06580">
    <property type="entry name" value="His_kinase"/>
    <property type="match status" value="1"/>
</dbReference>
<evidence type="ECO:0000256" key="12">
    <source>
        <dbReference type="SAM" id="Phobius"/>
    </source>
</evidence>
<protein>
    <submittedName>
        <fullName evidence="14">Sensor histidine kinase</fullName>
    </submittedName>
</protein>
<dbReference type="InterPro" id="IPR003660">
    <property type="entry name" value="HAMP_dom"/>
</dbReference>
<reference evidence="14 15" key="1">
    <citation type="submission" date="2019-04" db="EMBL/GenBank/DDBJ databases">
        <title>Cohnella sp. nov., isolated from soil.</title>
        <authorList>
            <person name="Kim W."/>
        </authorList>
    </citation>
    <scope>NUCLEOTIDE SEQUENCE [LARGE SCALE GENOMIC DNA]</scope>
    <source>
        <strain evidence="14 15">CAU 1483</strain>
    </source>
</reference>
<proteinExistence type="predicted"/>
<evidence type="ECO:0000256" key="1">
    <source>
        <dbReference type="ARBA" id="ARBA00004651"/>
    </source>
</evidence>
<keyword evidence="4" id="KW-0808">Transferase</keyword>
<dbReference type="EMBL" id="SUPK01000003">
    <property type="protein sequence ID" value="TJY42650.1"/>
    <property type="molecule type" value="Genomic_DNA"/>
</dbReference>
<dbReference type="InterPro" id="IPR033479">
    <property type="entry name" value="dCache_1"/>
</dbReference>
<evidence type="ECO:0000256" key="8">
    <source>
        <dbReference type="ARBA" id="ARBA00022840"/>
    </source>
</evidence>
<dbReference type="SMART" id="SM00304">
    <property type="entry name" value="HAMP"/>
    <property type="match status" value="1"/>
</dbReference>
<dbReference type="PROSITE" id="PS50885">
    <property type="entry name" value="HAMP"/>
    <property type="match status" value="1"/>
</dbReference>
<name>A0A4U0FD14_9BACL</name>
<keyword evidence="10" id="KW-0902">Two-component regulatory system</keyword>
<keyword evidence="11 12" id="KW-0472">Membrane</keyword>
<keyword evidence="15" id="KW-1185">Reference proteome</keyword>
<comment type="subcellular location">
    <subcellularLocation>
        <location evidence="1">Cell membrane</location>
        <topology evidence="1">Multi-pass membrane protein</topology>
    </subcellularLocation>
</comment>
<gene>
    <name evidence="14" type="ORF">E5161_07290</name>
</gene>
<comment type="caution">
    <text evidence="14">The sequence shown here is derived from an EMBL/GenBank/DDBJ whole genome shotgun (WGS) entry which is preliminary data.</text>
</comment>
<evidence type="ECO:0000256" key="6">
    <source>
        <dbReference type="ARBA" id="ARBA00022741"/>
    </source>
</evidence>
<evidence type="ECO:0000256" key="10">
    <source>
        <dbReference type="ARBA" id="ARBA00023012"/>
    </source>
</evidence>
<dbReference type="Proteomes" id="UP000309673">
    <property type="component" value="Unassembled WGS sequence"/>
</dbReference>
<dbReference type="PANTHER" id="PTHR34220:SF11">
    <property type="entry name" value="SENSOR PROTEIN KINASE HPTS"/>
    <property type="match status" value="1"/>
</dbReference>
<dbReference type="Gene3D" id="3.30.450.20">
    <property type="entry name" value="PAS domain"/>
    <property type="match status" value="1"/>
</dbReference>
<dbReference type="CDD" id="cd06225">
    <property type="entry name" value="HAMP"/>
    <property type="match status" value="1"/>
</dbReference>
<dbReference type="InterPro" id="IPR010559">
    <property type="entry name" value="Sig_transdc_His_kin_internal"/>
</dbReference>
<keyword evidence="8" id="KW-0067">ATP-binding</keyword>
<dbReference type="InterPro" id="IPR003594">
    <property type="entry name" value="HATPase_dom"/>
</dbReference>
<keyword evidence="7 14" id="KW-0418">Kinase</keyword>
<feature type="transmembrane region" description="Helical" evidence="12">
    <location>
        <begin position="303"/>
        <end position="322"/>
    </location>
</feature>
<dbReference type="AlphaFoldDB" id="A0A4U0FD14"/>
<evidence type="ECO:0000313" key="15">
    <source>
        <dbReference type="Proteomes" id="UP000309673"/>
    </source>
</evidence>
<dbReference type="GO" id="GO:0000155">
    <property type="term" value="F:phosphorelay sensor kinase activity"/>
    <property type="evidence" value="ECO:0007669"/>
    <property type="project" value="InterPro"/>
</dbReference>
<dbReference type="Gene3D" id="3.30.565.10">
    <property type="entry name" value="Histidine kinase-like ATPase, C-terminal domain"/>
    <property type="match status" value="1"/>
</dbReference>
<feature type="domain" description="HAMP" evidence="13">
    <location>
        <begin position="324"/>
        <end position="376"/>
    </location>
</feature>
<organism evidence="14 15">
    <name type="scientific">Cohnella pontilimi</name>
    <dbReference type="NCBI Taxonomy" id="2564100"/>
    <lineage>
        <taxon>Bacteria</taxon>
        <taxon>Bacillati</taxon>
        <taxon>Bacillota</taxon>
        <taxon>Bacilli</taxon>
        <taxon>Bacillales</taxon>
        <taxon>Paenibacillaceae</taxon>
        <taxon>Cohnella</taxon>
    </lineage>
</organism>
<dbReference type="GO" id="GO:0005524">
    <property type="term" value="F:ATP binding"/>
    <property type="evidence" value="ECO:0007669"/>
    <property type="project" value="UniProtKB-KW"/>
</dbReference>
<keyword evidence="9 12" id="KW-1133">Transmembrane helix</keyword>
<feature type="transmembrane region" description="Helical" evidence="12">
    <location>
        <begin position="12"/>
        <end position="37"/>
    </location>
</feature>
<evidence type="ECO:0000313" key="14">
    <source>
        <dbReference type="EMBL" id="TJY42650.1"/>
    </source>
</evidence>
<evidence type="ECO:0000256" key="5">
    <source>
        <dbReference type="ARBA" id="ARBA00022692"/>
    </source>
</evidence>
<evidence type="ECO:0000256" key="11">
    <source>
        <dbReference type="ARBA" id="ARBA00023136"/>
    </source>
</evidence>
<evidence type="ECO:0000256" key="2">
    <source>
        <dbReference type="ARBA" id="ARBA00022475"/>
    </source>
</evidence>